<proteinExistence type="inferred from homology"/>
<keyword evidence="11" id="KW-1015">Disulfide bond</keyword>
<evidence type="ECO:0000256" key="11">
    <source>
        <dbReference type="PIRSR" id="PIRSR600823-5"/>
    </source>
</evidence>
<evidence type="ECO:0000256" key="7">
    <source>
        <dbReference type="ARBA" id="ARBA00023002"/>
    </source>
</evidence>
<keyword evidence="6 10" id="KW-0479">Metal-binding</keyword>
<dbReference type="AlphaFoldDB" id="A0AAD6L129"/>
<dbReference type="GO" id="GO:0006979">
    <property type="term" value="P:response to oxidative stress"/>
    <property type="evidence" value="ECO:0007669"/>
    <property type="project" value="InterPro"/>
</dbReference>
<comment type="cofactor">
    <cofactor evidence="2">
        <name>heme b</name>
        <dbReference type="ChEBI" id="CHEBI:60344"/>
    </cofactor>
</comment>
<dbReference type="Gene3D" id="1.10.520.10">
    <property type="match status" value="1"/>
</dbReference>
<evidence type="ECO:0000256" key="9">
    <source>
        <dbReference type="PIRSR" id="PIRSR600823-1"/>
    </source>
</evidence>
<sequence>MAIHDTLCVLQGCDDSVLLDDTGNFAGDKTAPFNLNSLRGSEVIDAIKSDLESGFPETVSCAEILAVAAADSEQLCSEIADSTMTLAYLDLTTPAAFDSHYCVDLLPGKGLLPSDLFFVIVDERTLEIGESDVEDLFLFFRT</sequence>
<evidence type="ECO:0000256" key="8">
    <source>
        <dbReference type="ARBA" id="ARBA00023004"/>
    </source>
</evidence>
<feature type="binding site" evidence="10">
    <location>
        <position position="16"/>
    </location>
    <ligand>
        <name>Ca(2+)</name>
        <dbReference type="ChEBI" id="CHEBI:29108"/>
        <label>1</label>
    </ligand>
</feature>
<evidence type="ECO:0000256" key="2">
    <source>
        <dbReference type="ARBA" id="ARBA00001970"/>
    </source>
</evidence>
<keyword evidence="15" id="KW-1185">Reference proteome</keyword>
<dbReference type="InterPro" id="IPR002016">
    <property type="entry name" value="Haem_peroxidase"/>
</dbReference>
<comment type="caution">
    <text evidence="14">The sequence shown here is derived from an EMBL/GenBank/DDBJ whole genome shotgun (WGS) entry which is preliminary data.</text>
</comment>
<dbReference type="SUPFAM" id="SSF48113">
    <property type="entry name" value="Heme-dependent peroxidases"/>
    <property type="match status" value="1"/>
</dbReference>
<dbReference type="PROSITE" id="PS50873">
    <property type="entry name" value="PEROXIDASE_4"/>
    <property type="match status" value="1"/>
</dbReference>
<keyword evidence="5" id="KW-0349">Heme</keyword>
<comment type="similarity">
    <text evidence="12">Belongs to the peroxidase family.</text>
</comment>
<dbReference type="PRINTS" id="PR00461">
    <property type="entry name" value="PLPEROXIDASE"/>
</dbReference>
<feature type="binding site" evidence="10">
    <location>
        <position position="14"/>
    </location>
    <ligand>
        <name>Ca(2+)</name>
        <dbReference type="ChEBI" id="CHEBI:29108"/>
        <label>1</label>
    </ligand>
</feature>
<organism evidence="14 15">
    <name type="scientific">Salix udensis</name>
    <dbReference type="NCBI Taxonomy" id="889485"/>
    <lineage>
        <taxon>Eukaryota</taxon>
        <taxon>Viridiplantae</taxon>
        <taxon>Streptophyta</taxon>
        <taxon>Embryophyta</taxon>
        <taxon>Tracheophyta</taxon>
        <taxon>Spermatophyta</taxon>
        <taxon>Magnoliopsida</taxon>
        <taxon>eudicotyledons</taxon>
        <taxon>Gunneridae</taxon>
        <taxon>Pentapetalae</taxon>
        <taxon>rosids</taxon>
        <taxon>fabids</taxon>
        <taxon>Malpighiales</taxon>
        <taxon>Salicaceae</taxon>
        <taxon>Saliceae</taxon>
        <taxon>Salix</taxon>
    </lineage>
</organism>
<protein>
    <recommendedName>
        <fullName evidence="3">peroxidase</fullName>
        <ecNumber evidence="3">1.11.1.7</ecNumber>
    </recommendedName>
</protein>
<reference evidence="14 15" key="1">
    <citation type="journal article" date="2023" name="Int. J. Mol. Sci.">
        <title>De Novo Assembly and Annotation of 11 Diverse Shrub Willow (Salix) Genomes Reveals Novel Gene Organization in Sex-Linked Regions.</title>
        <authorList>
            <person name="Hyden B."/>
            <person name="Feng K."/>
            <person name="Yates T.B."/>
            <person name="Jawdy S."/>
            <person name="Cereghino C."/>
            <person name="Smart L.B."/>
            <person name="Muchero W."/>
        </authorList>
    </citation>
    <scope>NUCLEOTIDE SEQUENCE [LARGE SCALE GENOMIC DNA]</scope>
    <source>
        <tissue evidence="14">Shoot tip</tissue>
    </source>
</reference>
<evidence type="ECO:0000256" key="3">
    <source>
        <dbReference type="ARBA" id="ARBA00012313"/>
    </source>
</evidence>
<feature type="binding site" evidence="10">
    <location>
        <position position="5"/>
    </location>
    <ligand>
        <name>Ca(2+)</name>
        <dbReference type="ChEBI" id="CHEBI:29108"/>
        <label>1</label>
    </ligand>
</feature>
<dbReference type="GO" id="GO:0140825">
    <property type="term" value="F:lactoperoxidase activity"/>
    <property type="evidence" value="ECO:0007669"/>
    <property type="project" value="UniProtKB-EC"/>
</dbReference>
<feature type="domain" description="Plant heme peroxidase family profile" evidence="13">
    <location>
        <begin position="1"/>
        <end position="72"/>
    </location>
</feature>
<dbReference type="PANTHER" id="PTHR31388">
    <property type="entry name" value="PEROXIDASE 72-RELATED"/>
    <property type="match status" value="1"/>
</dbReference>
<name>A0AAD6L129_9ROSI</name>
<evidence type="ECO:0000256" key="1">
    <source>
        <dbReference type="ARBA" id="ARBA00000189"/>
    </source>
</evidence>
<dbReference type="InterPro" id="IPR000823">
    <property type="entry name" value="Peroxidase_pln"/>
</dbReference>
<gene>
    <name evidence="14" type="ORF">OIU84_019368</name>
</gene>
<evidence type="ECO:0000313" key="15">
    <source>
        <dbReference type="Proteomes" id="UP001162972"/>
    </source>
</evidence>
<keyword evidence="10" id="KW-0106">Calcium</keyword>
<evidence type="ECO:0000256" key="12">
    <source>
        <dbReference type="RuleBase" id="RU004241"/>
    </source>
</evidence>
<dbReference type="EC" id="1.11.1.7" evidence="3"/>
<accession>A0AAD6L129</accession>
<keyword evidence="8" id="KW-0408">Iron</keyword>
<dbReference type="Proteomes" id="UP001162972">
    <property type="component" value="Chromosome 10"/>
</dbReference>
<comment type="cofactor">
    <cofactor evidence="10">
        <name>Ca(2+)</name>
        <dbReference type="ChEBI" id="CHEBI:29108"/>
    </cofactor>
    <text evidence="10">Binds 2 calcium ions per subunit.</text>
</comment>
<keyword evidence="4" id="KW-0575">Peroxidase</keyword>
<keyword evidence="7" id="KW-0560">Oxidoreductase</keyword>
<evidence type="ECO:0000256" key="10">
    <source>
        <dbReference type="PIRSR" id="PIRSR600823-3"/>
    </source>
</evidence>
<evidence type="ECO:0000313" key="14">
    <source>
        <dbReference type="EMBL" id="KAJ6432097.1"/>
    </source>
</evidence>
<evidence type="ECO:0000256" key="6">
    <source>
        <dbReference type="ARBA" id="ARBA00022723"/>
    </source>
</evidence>
<dbReference type="InterPro" id="IPR010255">
    <property type="entry name" value="Haem_peroxidase_sf"/>
</dbReference>
<feature type="binding site" evidence="10">
    <location>
        <position position="12"/>
    </location>
    <ligand>
        <name>Ca(2+)</name>
        <dbReference type="ChEBI" id="CHEBI:29108"/>
        <label>1</label>
    </ligand>
</feature>
<dbReference type="EMBL" id="JAPFFJ010000003">
    <property type="protein sequence ID" value="KAJ6432097.1"/>
    <property type="molecule type" value="Genomic_DNA"/>
</dbReference>
<evidence type="ECO:0000259" key="13">
    <source>
        <dbReference type="PROSITE" id="PS50873"/>
    </source>
</evidence>
<dbReference type="Pfam" id="PF00141">
    <property type="entry name" value="peroxidase"/>
    <property type="match status" value="1"/>
</dbReference>
<dbReference type="GO" id="GO:0046872">
    <property type="term" value="F:metal ion binding"/>
    <property type="evidence" value="ECO:0007669"/>
    <property type="project" value="UniProtKB-KW"/>
</dbReference>
<dbReference type="GO" id="GO:0020037">
    <property type="term" value="F:heme binding"/>
    <property type="evidence" value="ECO:0007669"/>
    <property type="project" value="InterPro"/>
</dbReference>
<evidence type="ECO:0000256" key="5">
    <source>
        <dbReference type="ARBA" id="ARBA00022617"/>
    </source>
</evidence>
<comment type="catalytic activity">
    <reaction evidence="1">
        <text>2 a phenolic donor + H2O2 = 2 a phenolic radical donor + 2 H2O</text>
        <dbReference type="Rhea" id="RHEA:56136"/>
        <dbReference type="ChEBI" id="CHEBI:15377"/>
        <dbReference type="ChEBI" id="CHEBI:16240"/>
        <dbReference type="ChEBI" id="CHEBI:139520"/>
        <dbReference type="ChEBI" id="CHEBI:139521"/>
        <dbReference type="EC" id="1.11.1.7"/>
    </reaction>
</comment>
<evidence type="ECO:0000256" key="4">
    <source>
        <dbReference type="ARBA" id="ARBA00022559"/>
    </source>
</evidence>
<feature type="disulfide bond" evidence="11">
    <location>
        <begin position="8"/>
        <end position="13"/>
    </location>
</feature>
<feature type="active site" description="Proton acceptor" evidence="9">
    <location>
        <position position="4"/>
    </location>
</feature>
<dbReference type="PANTHER" id="PTHR31388:SF28">
    <property type="entry name" value="PEROXIDASE 40"/>
    <property type="match status" value="1"/>
</dbReference>